<evidence type="ECO:0000313" key="3">
    <source>
        <dbReference type="Proteomes" id="UP000278733"/>
    </source>
</evidence>
<dbReference type="EMBL" id="LR134405">
    <property type="protein sequence ID" value="VEH66383.1"/>
    <property type="molecule type" value="Genomic_DNA"/>
</dbReference>
<keyword evidence="2" id="KW-0032">Aminotransferase</keyword>
<accession>A0A448MMY7</accession>
<sequence length="69" mass="8033">MRSNSPLFSGLPVEFDIGLYHSWAVQDENFPEELKIIAMCDENVVMAMQHKFYRLWRPVSSGILYVGIR</sequence>
<dbReference type="SUPFAM" id="SSF52317">
    <property type="entry name" value="Class I glutamine amidotransferase-like"/>
    <property type="match status" value="1"/>
</dbReference>
<dbReference type="InterPro" id="IPR017926">
    <property type="entry name" value="GATASE"/>
</dbReference>
<proteinExistence type="predicted"/>
<name>A0A448MMY7_9PAST</name>
<dbReference type="Pfam" id="PF00117">
    <property type="entry name" value="GATase"/>
    <property type="match status" value="1"/>
</dbReference>
<keyword evidence="2" id="KW-0808">Transferase</keyword>
<evidence type="ECO:0000313" key="2">
    <source>
        <dbReference type="EMBL" id="VEH66383.1"/>
    </source>
</evidence>
<dbReference type="AlphaFoldDB" id="A0A448MMY7"/>
<dbReference type="InterPro" id="IPR029062">
    <property type="entry name" value="Class_I_gatase-like"/>
</dbReference>
<organism evidence="2 3">
    <name type="scientific">Rodentibacter pneumotropicus</name>
    <dbReference type="NCBI Taxonomy" id="758"/>
    <lineage>
        <taxon>Bacteria</taxon>
        <taxon>Pseudomonadati</taxon>
        <taxon>Pseudomonadota</taxon>
        <taxon>Gammaproteobacteria</taxon>
        <taxon>Pasteurellales</taxon>
        <taxon>Pasteurellaceae</taxon>
        <taxon>Rodentibacter</taxon>
    </lineage>
</organism>
<dbReference type="Proteomes" id="UP000278733">
    <property type="component" value="Chromosome"/>
</dbReference>
<reference evidence="2 3" key="1">
    <citation type="submission" date="2018-12" db="EMBL/GenBank/DDBJ databases">
        <authorList>
            <consortium name="Pathogen Informatics"/>
        </authorList>
    </citation>
    <scope>NUCLEOTIDE SEQUENCE [LARGE SCALE GENOMIC DNA]</scope>
    <source>
        <strain evidence="2 3">NCTC8284</strain>
    </source>
</reference>
<dbReference type="EC" id="2.6.1.85" evidence="2"/>
<feature type="domain" description="Glutamine amidotransferase" evidence="1">
    <location>
        <begin position="5"/>
        <end position="52"/>
    </location>
</feature>
<gene>
    <name evidence="2" type="primary">trpG_2_2</name>
    <name evidence="2" type="ORF">NCTC8284_01551</name>
</gene>
<dbReference type="KEGG" id="rpne:NCTC8284_01551"/>
<evidence type="ECO:0000259" key="1">
    <source>
        <dbReference type="Pfam" id="PF00117"/>
    </source>
</evidence>
<dbReference type="GO" id="GO:0046820">
    <property type="term" value="F:4-amino-4-deoxychorismate synthase activity"/>
    <property type="evidence" value="ECO:0007669"/>
    <property type="project" value="UniProtKB-EC"/>
</dbReference>
<protein>
    <submittedName>
        <fullName evidence="2">Putative anthranilate synthase component II</fullName>
        <ecNumber evidence="2">2.6.1.85</ecNumber>
    </submittedName>
</protein>
<dbReference type="Gene3D" id="3.40.50.880">
    <property type="match status" value="1"/>
</dbReference>